<dbReference type="Pfam" id="PF03967">
    <property type="entry name" value="PRCH"/>
    <property type="match status" value="1"/>
</dbReference>
<feature type="region of interest" description="Disordered" evidence="1">
    <location>
        <begin position="94"/>
        <end position="121"/>
    </location>
</feature>
<accession>A0A679JHH4</accession>
<dbReference type="NCBIfam" id="TIGR01150">
    <property type="entry name" value="puhA"/>
    <property type="match status" value="1"/>
</dbReference>
<protein>
    <submittedName>
        <fullName evidence="5">Reaction center protein H chain</fullName>
    </submittedName>
</protein>
<sequence length="257" mass="29017">MPRGEITGYVDVAQVVLYAFWIFFAGLVFYLRQEDRREGYPLESETAGGLKRPDPILIPSPKQFLLSNGLVKTAPQTDMQPAWNYKGHKREVWPGSPLEPDGDGLHDQIGPGSYAHRDDHHDRTWDDEKRIVPLRVAEHFVVHEDGPNPIGMTVFGADRQVAGTVTDLWIDRGESMVRYIEVELGSGGRRVLMPNTFCRTGRFSRTVKTEALLAHQFADIPGQKDPDSVTLYEEERIMAFFGAGTLYATAERQEPFL</sequence>
<dbReference type="Gene3D" id="4.10.540.10">
    <property type="entry name" value="Photosynthetic reaction centre, H subunit, N-terminal domain"/>
    <property type="match status" value="1"/>
</dbReference>
<dbReference type="InterPro" id="IPR011033">
    <property type="entry name" value="PRC_barrel-like_sf"/>
</dbReference>
<evidence type="ECO:0000259" key="3">
    <source>
        <dbReference type="Pfam" id="PF03967"/>
    </source>
</evidence>
<reference evidence="5" key="1">
    <citation type="submission" date="2019-12" db="EMBL/GenBank/DDBJ databases">
        <authorList>
            <person name="Cremers G."/>
        </authorList>
    </citation>
    <scope>NUCLEOTIDE SEQUENCE</scope>
    <source>
        <strain evidence="5">Mbul1</strain>
    </source>
</reference>
<dbReference type="AlphaFoldDB" id="A0A679JHH4"/>
<dbReference type="InterPro" id="IPR014747">
    <property type="entry name" value="Bac_photo_RC_H_C"/>
</dbReference>
<feature type="domain" description="PRC-barrel" evidence="4">
    <location>
        <begin position="147"/>
        <end position="196"/>
    </location>
</feature>
<dbReference type="Gene3D" id="3.90.50.10">
    <property type="entry name" value="Photosynthetic Reaction Center, subunit H, domain 2"/>
    <property type="match status" value="1"/>
</dbReference>
<dbReference type="InterPro" id="IPR005652">
    <property type="entry name" value="Photo_RC_H"/>
</dbReference>
<dbReference type="SUPFAM" id="SSF81490">
    <property type="entry name" value="Photosystem II reaction centre subunit H, transmembrane region"/>
    <property type="match status" value="1"/>
</dbReference>
<proteinExistence type="predicted"/>
<keyword evidence="2" id="KW-1133">Transmembrane helix</keyword>
<evidence type="ECO:0000256" key="1">
    <source>
        <dbReference type="SAM" id="MobiDB-lite"/>
    </source>
</evidence>
<evidence type="ECO:0000313" key="5">
    <source>
        <dbReference type="EMBL" id="CAA2106934.1"/>
    </source>
</evidence>
<evidence type="ECO:0000259" key="4">
    <source>
        <dbReference type="Pfam" id="PF05239"/>
    </source>
</evidence>
<keyword evidence="2" id="KW-0472">Membrane</keyword>
<dbReference type="InterPro" id="IPR015810">
    <property type="entry name" value="Photo_RC_H_N"/>
</dbReference>
<dbReference type="SUPFAM" id="SSF50346">
    <property type="entry name" value="PRC-barrel domain"/>
    <property type="match status" value="1"/>
</dbReference>
<feature type="transmembrane region" description="Helical" evidence="2">
    <location>
        <begin position="12"/>
        <end position="31"/>
    </location>
</feature>
<dbReference type="GO" id="GO:0030077">
    <property type="term" value="C:plasma membrane light-harvesting complex"/>
    <property type="evidence" value="ECO:0007669"/>
    <property type="project" value="InterPro"/>
</dbReference>
<organism evidence="5">
    <name type="scientific">Methylobacterium bullatum</name>
    <dbReference type="NCBI Taxonomy" id="570505"/>
    <lineage>
        <taxon>Bacteria</taxon>
        <taxon>Pseudomonadati</taxon>
        <taxon>Pseudomonadota</taxon>
        <taxon>Alphaproteobacteria</taxon>
        <taxon>Hyphomicrobiales</taxon>
        <taxon>Methylobacteriaceae</taxon>
        <taxon>Methylobacterium</taxon>
    </lineage>
</organism>
<dbReference type="EMBL" id="LR743504">
    <property type="protein sequence ID" value="CAA2106934.1"/>
    <property type="molecule type" value="Genomic_DNA"/>
</dbReference>
<dbReference type="InterPro" id="IPR037097">
    <property type="entry name" value="Photo_RC_H_N_sf"/>
</dbReference>
<feature type="domain" description="Photosynthetic reaction centre H subunit N-terminal" evidence="3">
    <location>
        <begin position="5"/>
        <end position="136"/>
    </location>
</feature>
<dbReference type="Pfam" id="PF05239">
    <property type="entry name" value="PRC"/>
    <property type="match status" value="1"/>
</dbReference>
<evidence type="ECO:0000256" key="2">
    <source>
        <dbReference type="SAM" id="Phobius"/>
    </source>
</evidence>
<dbReference type="InterPro" id="IPR027275">
    <property type="entry name" value="PRC-brl_dom"/>
</dbReference>
<name>A0A679JHH4_9HYPH</name>
<keyword evidence="2" id="KW-0812">Transmembrane</keyword>
<dbReference type="GO" id="GO:0019684">
    <property type="term" value="P:photosynthesis, light reaction"/>
    <property type="evidence" value="ECO:0007669"/>
    <property type="project" value="InterPro"/>
</dbReference>
<gene>
    <name evidence="5" type="primary">puhA</name>
    <name evidence="5" type="ORF">MBUL_03913</name>
</gene>